<dbReference type="RefSeq" id="WP_159762763.1">
    <property type="nucleotide sequence ID" value="NZ_WUUT01000001.1"/>
</dbReference>
<dbReference type="AlphaFoldDB" id="A0A6B0T3A2"/>
<accession>A0A6B0T3A2</accession>
<name>A0A6B0T3A2_9EURY</name>
<keyword evidence="2" id="KW-1185">Reference proteome</keyword>
<evidence type="ECO:0000313" key="2">
    <source>
        <dbReference type="Proteomes" id="UP000466535"/>
    </source>
</evidence>
<evidence type="ECO:0000313" key="1">
    <source>
        <dbReference type="EMBL" id="MXR50656.1"/>
    </source>
</evidence>
<organism evidence="1 2">
    <name type="scientific">Halovenus carboxidivorans</name>
    <dbReference type="NCBI Taxonomy" id="2692199"/>
    <lineage>
        <taxon>Archaea</taxon>
        <taxon>Methanobacteriati</taxon>
        <taxon>Methanobacteriota</taxon>
        <taxon>Stenosarchaea group</taxon>
        <taxon>Halobacteria</taxon>
        <taxon>Halobacteriales</taxon>
        <taxon>Haloarculaceae</taxon>
        <taxon>Halovenus</taxon>
    </lineage>
</organism>
<proteinExistence type="predicted"/>
<protein>
    <submittedName>
        <fullName evidence="1">Uncharacterized protein</fullName>
    </submittedName>
</protein>
<sequence>MSNATTEGMARLERPTDNGVQHIINNARAVETDSDTVTDHSGDLLEVGSLPLSSLLFQAEVFEVLSDGETSTVMLEREPITFEGDGEGFIHFKIRADAETHTVKSLTVDAQLKS</sequence>
<gene>
    <name evidence="1" type="ORF">GRX03_03405</name>
</gene>
<reference evidence="1 2" key="1">
    <citation type="submission" date="2019-12" db="EMBL/GenBank/DDBJ databases">
        <title>Isolation and characterization of three novel carbon monoxide-oxidizing members of Halobacteria from salione crusts and soils.</title>
        <authorList>
            <person name="Myers M.R."/>
            <person name="King G.M."/>
        </authorList>
    </citation>
    <scope>NUCLEOTIDE SEQUENCE [LARGE SCALE GENOMIC DNA]</scope>
    <source>
        <strain evidence="1 2">WSH3</strain>
    </source>
</reference>
<comment type="caution">
    <text evidence="1">The sequence shown here is derived from an EMBL/GenBank/DDBJ whole genome shotgun (WGS) entry which is preliminary data.</text>
</comment>
<dbReference type="EMBL" id="WUUT01000001">
    <property type="protein sequence ID" value="MXR50656.1"/>
    <property type="molecule type" value="Genomic_DNA"/>
</dbReference>
<dbReference type="Proteomes" id="UP000466535">
    <property type="component" value="Unassembled WGS sequence"/>
</dbReference>